<keyword evidence="3" id="KW-0723">Serine/threonine-protein kinase</keyword>
<dbReference type="InterPro" id="IPR011009">
    <property type="entry name" value="Kinase-like_dom_sf"/>
</dbReference>
<dbReference type="GO" id="GO:0043066">
    <property type="term" value="P:negative regulation of apoptotic process"/>
    <property type="evidence" value="ECO:0007669"/>
    <property type="project" value="TreeGrafter"/>
</dbReference>
<feature type="region of interest" description="Disordered" evidence="10">
    <location>
        <begin position="1"/>
        <end position="55"/>
    </location>
</feature>
<accession>A0A3N0YUR7</accession>
<evidence type="ECO:0000256" key="2">
    <source>
        <dbReference type="ARBA" id="ARBA00012513"/>
    </source>
</evidence>
<evidence type="ECO:0000256" key="9">
    <source>
        <dbReference type="ARBA" id="ARBA00048679"/>
    </source>
</evidence>
<feature type="region of interest" description="Disordered" evidence="10">
    <location>
        <begin position="532"/>
        <end position="552"/>
    </location>
</feature>
<protein>
    <recommendedName>
        <fullName evidence="2">non-specific serine/threonine protein kinase</fullName>
        <ecNumber evidence="2">2.7.11.1</ecNumber>
    </recommendedName>
</protein>
<evidence type="ECO:0000256" key="3">
    <source>
        <dbReference type="ARBA" id="ARBA00022527"/>
    </source>
</evidence>
<dbReference type="SUPFAM" id="SSF56112">
    <property type="entry name" value="Protein kinase-like (PK-like)"/>
    <property type="match status" value="2"/>
</dbReference>
<dbReference type="GO" id="GO:0005524">
    <property type="term" value="F:ATP binding"/>
    <property type="evidence" value="ECO:0007669"/>
    <property type="project" value="UniProtKB-KW"/>
</dbReference>
<comment type="caution">
    <text evidence="12">The sequence shown here is derived from an EMBL/GenBank/DDBJ whole genome shotgun (WGS) entry which is preliminary data.</text>
</comment>
<dbReference type="InterPro" id="IPR000719">
    <property type="entry name" value="Prot_kinase_dom"/>
</dbReference>
<comment type="similarity">
    <text evidence="1">Belongs to the protein kinase superfamily. CAMK Ser/Thr protein kinase family. PIM subfamily.</text>
</comment>
<sequence>MGQRSSRVRSFTESEQVYDPNPSSSSSSTAEEQHPHRPVDVAEGEGAVIPNSRPKKKKKKAANFLKWLSFEVALTILANKGPVKDIIKLLDWQDQQDFYVMVLERFSHSMDVSRLVESNGGSIDENFARLIMWGATEAAEACCRRGVYHGDIKLENLLIDLKNLEVKLIDFGCGDLLTESAYTRFCGTMMYCPPEYRMKGEFHGKRATVWTLGILLFRMLCGYFPDTFDLYMINMNTWYIPGLTEELQTQVHDAPVSLTAGETSPLTKPLDSNEVNMRPEDNICCRYAIGRKLGQGGFGAVYEGTRLADGQKPDHPEPLPKEVALTILANKGPVKDIIKLLDWQDQQDFYVMVLERFSHSMDVSRLVESNGGSIDENFARLIMWGATEAAEACCRRGVYHGDIKLENLLIDLKNLEVKLIDFGCGDLLTESAYTRFCGTMMYCPPEYRMEGEFHGKPATVWTLGILLFRMLCGYFPDTFDLYMINMNTWYIPGLTEGCCHLICSLLQQKPERRPDLERIVYHEWFNPLKTRAQDEMKDQSTEMETSRSTDGK</sequence>
<dbReference type="FunFam" id="1.10.510.10:FF:000392">
    <property type="entry name" value="Pim proto-oncogene, serine/threonine kinase,-related 152"/>
    <property type="match status" value="1"/>
</dbReference>
<proteinExistence type="inferred from homology"/>
<dbReference type="EC" id="2.7.11.1" evidence="2"/>
<evidence type="ECO:0000256" key="6">
    <source>
        <dbReference type="ARBA" id="ARBA00022777"/>
    </source>
</evidence>
<evidence type="ECO:0000256" key="8">
    <source>
        <dbReference type="ARBA" id="ARBA00047899"/>
    </source>
</evidence>
<dbReference type="PANTHER" id="PTHR22984:SF11">
    <property type="entry name" value="AURORA KINASE-RELATED"/>
    <property type="match status" value="1"/>
</dbReference>
<comment type="catalytic activity">
    <reaction evidence="9">
        <text>L-seryl-[protein] + ATP = O-phospho-L-seryl-[protein] + ADP + H(+)</text>
        <dbReference type="Rhea" id="RHEA:17989"/>
        <dbReference type="Rhea" id="RHEA-COMP:9863"/>
        <dbReference type="Rhea" id="RHEA-COMP:11604"/>
        <dbReference type="ChEBI" id="CHEBI:15378"/>
        <dbReference type="ChEBI" id="CHEBI:29999"/>
        <dbReference type="ChEBI" id="CHEBI:30616"/>
        <dbReference type="ChEBI" id="CHEBI:83421"/>
        <dbReference type="ChEBI" id="CHEBI:456216"/>
        <dbReference type="EC" id="2.7.11.1"/>
    </reaction>
</comment>
<feature type="compositionally biased region" description="Basic and acidic residues" evidence="10">
    <location>
        <begin position="31"/>
        <end position="40"/>
    </location>
</feature>
<evidence type="ECO:0000313" key="12">
    <source>
        <dbReference type="EMBL" id="ROL49933.1"/>
    </source>
</evidence>
<dbReference type="Gene3D" id="3.30.200.20">
    <property type="entry name" value="Phosphorylase Kinase, domain 1"/>
    <property type="match status" value="3"/>
</dbReference>
<dbReference type="GO" id="GO:0007346">
    <property type="term" value="P:regulation of mitotic cell cycle"/>
    <property type="evidence" value="ECO:0007669"/>
    <property type="project" value="TreeGrafter"/>
</dbReference>
<keyword evidence="4" id="KW-0808">Transferase</keyword>
<keyword evidence="13" id="KW-1185">Reference proteome</keyword>
<evidence type="ECO:0000256" key="1">
    <source>
        <dbReference type="ARBA" id="ARBA00005505"/>
    </source>
</evidence>
<dbReference type="GO" id="GO:0005737">
    <property type="term" value="C:cytoplasm"/>
    <property type="evidence" value="ECO:0007669"/>
    <property type="project" value="TreeGrafter"/>
</dbReference>
<organism evidence="12 13">
    <name type="scientific">Anabarilius grahami</name>
    <name type="common">Kanglang fish</name>
    <name type="synonym">Barilius grahami</name>
    <dbReference type="NCBI Taxonomy" id="495550"/>
    <lineage>
        <taxon>Eukaryota</taxon>
        <taxon>Metazoa</taxon>
        <taxon>Chordata</taxon>
        <taxon>Craniata</taxon>
        <taxon>Vertebrata</taxon>
        <taxon>Euteleostomi</taxon>
        <taxon>Actinopterygii</taxon>
        <taxon>Neopterygii</taxon>
        <taxon>Teleostei</taxon>
        <taxon>Ostariophysi</taxon>
        <taxon>Cypriniformes</taxon>
        <taxon>Xenocyprididae</taxon>
        <taxon>Xenocypridinae</taxon>
        <taxon>Xenocypridinae incertae sedis</taxon>
        <taxon>Anabarilius</taxon>
    </lineage>
</organism>
<evidence type="ECO:0000256" key="7">
    <source>
        <dbReference type="ARBA" id="ARBA00022840"/>
    </source>
</evidence>
<dbReference type="AlphaFoldDB" id="A0A3N0YUR7"/>
<comment type="catalytic activity">
    <reaction evidence="8">
        <text>L-threonyl-[protein] + ATP = O-phospho-L-threonyl-[protein] + ADP + H(+)</text>
        <dbReference type="Rhea" id="RHEA:46608"/>
        <dbReference type="Rhea" id="RHEA-COMP:11060"/>
        <dbReference type="Rhea" id="RHEA-COMP:11605"/>
        <dbReference type="ChEBI" id="CHEBI:15378"/>
        <dbReference type="ChEBI" id="CHEBI:30013"/>
        <dbReference type="ChEBI" id="CHEBI:30616"/>
        <dbReference type="ChEBI" id="CHEBI:61977"/>
        <dbReference type="ChEBI" id="CHEBI:456216"/>
        <dbReference type="EC" id="2.7.11.1"/>
    </reaction>
</comment>
<dbReference type="PROSITE" id="PS50011">
    <property type="entry name" value="PROTEIN_KINASE_DOM"/>
    <property type="match status" value="2"/>
</dbReference>
<feature type="domain" description="Protein kinase" evidence="11">
    <location>
        <begin position="1"/>
        <end position="298"/>
    </location>
</feature>
<dbReference type="Gene3D" id="1.10.510.10">
    <property type="entry name" value="Transferase(Phosphotransferase) domain 1"/>
    <property type="match status" value="2"/>
</dbReference>
<dbReference type="OrthoDB" id="8926898at2759"/>
<name>A0A3N0YUR7_ANAGA</name>
<gene>
    <name evidence="12" type="ORF">DPX16_6341</name>
</gene>
<dbReference type="Proteomes" id="UP000281406">
    <property type="component" value="Unassembled WGS sequence"/>
</dbReference>
<evidence type="ECO:0000256" key="4">
    <source>
        <dbReference type="ARBA" id="ARBA00022679"/>
    </source>
</evidence>
<keyword evidence="5" id="KW-0547">Nucleotide-binding</keyword>
<keyword evidence="7" id="KW-0067">ATP-binding</keyword>
<keyword evidence="6 12" id="KW-0418">Kinase</keyword>
<evidence type="ECO:0000313" key="13">
    <source>
        <dbReference type="Proteomes" id="UP000281406"/>
    </source>
</evidence>
<dbReference type="PROSITE" id="PS00108">
    <property type="entry name" value="PROTEIN_KINASE_ST"/>
    <property type="match status" value="2"/>
</dbReference>
<dbReference type="Pfam" id="PF00069">
    <property type="entry name" value="Pkinase"/>
    <property type="match status" value="2"/>
</dbReference>
<evidence type="ECO:0000256" key="5">
    <source>
        <dbReference type="ARBA" id="ARBA00022741"/>
    </source>
</evidence>
<dbReference type="PANTHER" id="PTHR22984">
    <property type="entry name" value="SERINE/THREONINE-PROTEIN KINASE PIM"/>
    <property type="match status" value="1"/>
</dbReference>
<feature type="domain" description="Protein kinase" evidence="11">
    <location>
        <begin position="287"/>
        <end position="525"/>
    </location>
</feature>
<dbReference type="EMBL" id="RJVU01024579">
    <property type="protein sequence ID" value="ROL49933.1"/>
    <property type="molecule type" value="Genomic_DNA"/>
</dbReference>
<evidence type="ECO:0000256" key="10">
    <source>
        <dbReference type="SAM" id="MobiDB-lite"/>
    </source>
</evidence>
<dbReference type="InterPro" id="IPR008271">
    <property type="entry name" value="Ser/Thr_kinase_AS"/>
</dbReference>
<reference evidence="12 13" key="1">
    <citation type="submission" date="2018-10" db="EMBL/GenBank/DDBJ databases">
        <title>Genome assembly for a Yunnan-Guizhou Plateau 3E fish, Anabarilius grahami (Regan), and its evolutionary and genetic applications.</title>
        <authorList>
            <person name="Jiang W."/>
        </authorList>
    </citation>
    <scope>NUCLEOTIDE SEQUENCE [LARGE SCALE GENOMIC DNA]</scope>
    <source>
        <strain evidence="12">AG-KIZ</strain>
        <tissue evidence="12">Muscle</tissue>
    </source>
</reference>
<dbReference type="GO" id="GO:0004674">
    <property type="term" value="F:protein serine/threonine kinase activity"/>
    <property type="evidence" value="ECO:0007669"/>
    <property type="project" value="UniProtKB-KW"/>
</dbReference>
<dbReference type="SMART" id="SM00220">
    <property type="entry name" value="S_TKc"/>
    <property type="match status" value="1"/>
</dbReference>
<dbReference type="InterPro" id="IPR051138">
    <property type="entry name" value="PIM_Ser/Thr_kinase"/>
</dbReference>
<feature type="compositionally biased region" description="Polar residues" evidence="10">
    <location>
        <begin position="1"/>
        <end position="15"/>
    </location>
</feature>
<evidence type="ECO:0000259" key="11">
    <source>
        <dbReference type="PROSITE" id="PS50011"/>
    </source>
</evidence>